<evidence type="ECO:0000256" key="2">
    <source>
        <dbReference type="ARBA" id="ARBA00022448"/>
    </source>
</evidence>
<dbReference type="PANTHER" id="PTHR23517:SF3">
    <property type="entry name" value="INTEGRAL MEMBRANE TRANSPORT PROTEIN"/>
    <property type="match status" value="1"/>
</dbReference>
<keyword evidence="3" id="KW-1003">Cell membrane</keyword>
<feature type="domain" description="Major facilitator superfamily (MFS) profile" evidence="8">
    <location>
        <begin position="1"/>
        <end position="402"/>
    </location>
</feature>
<dbReference type="AlphaFoldDB" id="F4A361"/>
<dbReference type="InterPro" id="IPR036259">
    <property type="entry name" value="MFS_trans_sf"/>
</dbReference>
<organism evidence="9 10">
    <name type="scientific">Mahella australiensis (strain DSM 15567 / CIP 107919 / 50-1 BON)</name>
    <dbReference type="NCBI Taxonomy" id="697281"/>
    <lineage>
        <taxon>Bacteria</taxon>
        <taxon>Bacillati</taxon>
        <taxon>Bacillota</taxon>
        <taxon>Clostridia</taxon>
        <taxon>Thermoanaerobacterales</taxon>
        <taxon>Thermoanaerobacterales Family IV. Incertae Sedis</taxon>
        <taxon>Mahella</taxon>
    </lineage>
</organism>
<feature type="transmembrane region" description="Helical" evidence="7">
    <location>
        <begin position="131"/>
        <end position="153"/>
    </location>
</feature>
<dbReference type="KEGG" id="mas:Mahau_1096"/>
<dbReference type="GO" id="GO:0022857">
    <property type="term" value="F:transmembrane transporter activity"/>
    <property type="evidence" value="ECO:0007669"/>
    <property type="project" value="InterPro"/>
</dbReference>
<dbReference type="GO" id="GO:0005886">
    <property type="term" value="C:plasma membrane"/>
    <property type="evidence" value="ECO:0007669"/>
    <property type="project" value="UniProtKB-SubCell"/>
</dbReference>
<dbReference type="eggNOG" id="COG2211">
    <property type="taxonomic scope" value="Bacteria"/>
</dbReference>
<evidence type="ECO:0000256" key="3">
    <source>
        <dbReference type="ARBA" id="ARBA00022475"/>
    </source>
</evidence>
<dbReference type="HOGENOM" id="CLU_054001_0_0_9"/>
<dbReference type="InterPro" id="IPR050171">
    <property type="entry name" value="MFS_Transporters"/>
</dbReference>
<evidence type="ECO:0000256" key="7">
    <source>
        <dbReference type="SAM" id="Phobius"/>
    </source>
</evidence>
<name>F4A361_MAHA5</name>
<feature type="transmembrane region" description="Helical" evidence="7">
    <location>
        <begin position="378"/>
        <end position="398"/>
    </location>
</feature>
<feature type="transmembrane region" description="Helical" evidence="7">
    <location>
        <begin position="44"/>
        <end position="66"/>
    </location>
</feature>
<sequence length="407" mass="45345">MFKRIQGNARGCLMFEPLFVIPFNMYATYASVYMLELGLSETQIGLVTSICLVVQIFSSFISGYLTDRMGRRSALLVFDLISWGIPIFIWAVAQNFWYFLVAAIINGFQKVPNTAWYCLLVEDTDPKDRSFVFTVLQLIGVLAGFFAPLGGLLVRHYTLIPAMRIMYVITGISMITMFLGRNKATHETEIGIRKRQESKQAGLKKGLAEYSYAIKLMLSNKPLMLIFGVYILNNFQMTMRGTYLSIYLVDALKLNDALISVFPAISSIAMLVLMFLAVPRFNAERYERYMMLGFSISIAANIMLILAPIGNVLLVIISTILAAAGAIIANPYLEAAVANAIDDENRAKIFSILTVFILICISPTGVIGGWTYTIDPRVPFILVTLAFIGGMALMAIFVKQQKLHKDA</sequence>
<feature type="transmembrane region" description="Helical" evidence="7">
    <location>
        <begin position="159"/>
        <end position="179"/>
    </location>
</feature>
<protein>
    <submittedName>
        <fullName evidence="9">Major facilitator superfamily MFS_1</fullName>
    </submittedName>
</protein>
<dbReference type="Proteomes" id="UP000008457">
    <property type="component" value="Chromosome"/>
</dbReference>
<dbReference type="STRING" id="697281.Mahau_1096"/>
<dbReference type="RefSeq" id="WP_013780724.1">
    <property type="nucleotide sequence ID" value="NC_015520.1"/>
</dbReference>
<dbReference type="Gene3D" id="1.20.1250.20">
    <property type="entry name" value="MFS general substrate transporter like domains"/>
    <property type="match status" value="1"/>
</dbReference>
<dbReference type="PROSITE" id="PS50850">
    <property type="entry name" value="MFS"/>
    <property type="match status" value="1"/>
</dbReference>
<proteinExistence type="predicted"/>
<feature type="transmembrane region" description="Helical" evidence="7">
    <location>
        <begin position="349"/>
        <end position="372"/>
    </location>
</feature>
<feature type="transmembrane region" description="Helical" evidence="7">
    <location>
        <begin position="258"/>
        <end position="277"/>
    </location>
</feature>
<reference evidence="9 10" key="2">
    <citation type="journal article" date="2011" name="Stand. Genomic Sci.">
        <title>Complete genome sequence of Mahella australiensis type strain (50-1 BON).</title>
        <authorList>
            <person name="Sikorski J."/>
            <person name="Teshima H."/>
            <person name="Nolan M."/>
            <person name="Lucas S."/>
            <person name="Hammon N."/>
            <person name="Deshpande S."/>
            <person name="Cheng J.F."/>
            <person name="Pitluck S."/>
            <person name="Liolios K."/>
            <person name="Pagani I."/>
            <person name="Ivanova N."/>
            <person name="Huntemann M."/>
            <person name="Mavromatis K."/>
            <person name="Ovchinikova G."/>
            <person name="Pati A."/>
            <person name="Tapia R."/>
            <person name="Han C."/>
            <person name="Goodwin L."/>
            <person name="Chen A."/>
            <person name="Palaniappan K."/>
            <person name="Land M."/>
            <person name="Hauser L."/>
            <person name="Ngatchou-Djao O.D."/>
            <person name="Rohde M."/>
            <person name="Pukall R."/>
            <person name="Spring S."/>
            <person name="Abt B."/>
            <person name="Goker M."/>
            <person name="Detter J.C."/>
            <person name="Woyke T."/>
            <person name="Bristow J."/>
            <person name="Markowitz V."/>
            <person name="Hugenholtz P."/>
            <person name="Eisen J.A."/>
            <person name="Kyrpides N.C."/>
            <person name="Klenk H.P."/>
            <person name="Lapidus A."/>
        </authorList>
    </citation>
    <scope>NUCLEOTIDE SEQUENCE [LARGE SCALE GENOMIC DNA]</scope>
    <source>
        <strain evidence="10">DSM 15567 / CIP 107919 / 50-1 BON</strain>
    </source>
</reference>
<evidence type="ECO:0000256" key="4">
    <source>
        <dbReference type="ARBA" id="ARBA00022692"/>
    </source>
</evidence>
<comment type="subcellular location">
    <subcellularLocation>
        <location evidence="1">Cell membrane</location>
        <topology evidence="1">Multi-pass membrane protein</topology>
    </subcellularLocation>
</comment>
<dbReference type="InterPro" id="IPR011701">
    <property type="entry name" value="MFS"/>
</dbReference>
<feature type="transmembrane region" description="Helical" evidence="7">
    <location>
        <begin position="73"/>
        <end position="91"/>
    </location>
</feature>
<keyword evidence="6 7" id="KW-0472">Membrane</keyword>
<evidence type="ECO:0000259" key="8">
    <source>
        <dbReference type="PROSITE" id="PS50850"/>
    </source>
</evidence>
<feature type="transmembrane region" description="Helical" evidence="7">
    <location>
        <begin position="313"/>
        <end position="337"/>
    </location>
</feature>
<dbReference type="PANTHER" id="PTHR23517">
    <property type="entry name" value="RESISTANCE PROTEIN MDTM, PUTATIVE-RELATED-RELATED"/>
    <property type="match status" value="1"/>
</dbReference>
<keyword evidence="2" id="KW-0813">Transport</keyword>
<accession>F4A361</accession>
<reference evidence="10" key="1">
    <citation type="submission" date="2010-11" db="EMBL/GenBank/DDBJ databases">
        <title>The complete genome of Mahella australiensis DSM 15567.</title>
        <authorList>
            <consortium name="US DOE Joint Genome Institute (JGI-PGF)"/>
            <person name="Lucas S."/>
            <person name="Copeland A."/>
            <person name="Lapidus A."/>
            <person name="Bruce D."/>
            <person name="Goodwin L."/>
            <person name="Pitluck S."/>
            <person name="Kyrpides N."/>
            <person name="Mavromatis K."/>
            <person name="Pagani I."/>
            <person name="Ivanova N."/>
            <person name="Teshima H."/>
            <person name="Brettin T."/>
            <person name="Detter J.C."/>
            <person name="Han C."/>
            <person name="Tapia R."/>
            <person name="Land M."/>
            <person name="Hauser L."/>
            <person name="Markowitz V."/>
            <person name="Cheng J.-F."/>
            <person name="Hugenholtz P."/>
            <person name="Woyke T."/>
            <person name="Wu D."/>
            <person name="Spring S."/>
            <person name="Pukall R."/>
            <person name="Steenblock K."/>
            <person name="Schneider S."/>
            <person name="Klenk H.-P."/>
            <person name="Eisen J.A."/>
        </authorList>
    </citation>
    <scope>NUCLEOTIDE SEQUENCE [LARGE SCALE GENOMIC DNA]</scope>
    <source>
        <strain evidence="10">DSM 15567 / CIP 107919 / 50-1 BON</strain>
    </source>
</reference>
<dbReference type="EMBL" id="CP002360">
    <property type="protein sequence ID" value="AEE96294.1"/>
    <property type="molecule type" value="Genomic_DNA"/>
</dbReference>
<evidence type="ECO:0000313" key="10">
    <source>
        <dbReference type="Proteomes" id="UP000008457"/>
    </source>
</evidence>
<dbReference type="Pfam" id="PF07690">
    <property type="entry name" value="MFS_1"/>
    <property type="match status" value="1"/>
</dbReference>
<feature type="transmembrane region" description="Helical" evidence="7">
    <location>
        <begin position="12"/>
        <end position="32"/>
    </location>
</feature>
<evidence type="ECO:0000256" key="5">
    <source>
        <dbReference type="ARBA" id="ARBA00022989"/>
    </source>
</evidence>
<keyword evidence="5 7" id="KW-1133">Transmembrane helix</keyword>
<feature type="transmembrane region" description="Helical" evidence="7">
    <location>
        <begin position="223"/>
        <end position="246"/>
    </location>
</feature>
<feature type="transmembrane region" description="Helical" evidence="7">
    <location>
        <begin position="97"/>
        <end position="119"/>
    </location>
</feature>
<dbReference type="SUPFAM" id="SSF103473">
    <property type="entry name" value="MFS general substrate transporter"/>
    <property type="match status" value="1"/>
</dbReference>
<keyword evidence="4 7" id="KW-0812">Transmembrane</keyword>
<feature type="transmembrane region" description="Helical" evidence="7">
    <location>
        <begin position="289"/>
        <end position="307"/>
    </location>
</feature>
<keyword evidence="10" id="KW-1185">Reference proteome</keyword>
<evidence type="ECO:0000256" key="1">
    <source>
        <dbReference type="ARBA" id="ARBA00004651"/>
    </source>
</evidence>
<dbReference type="InterPro" id="IPR020846">
    <property type="entry name" value="MFS_dom"/>
</dbReference>
<gene>
    <name evidence="9" type="ordered locus">Mahau_1096</name>
</gene>
<evidence type="ECO:0000313" key="9">
    <source>
        <dbReference type="EMBL" id="AEE96294.1"/>
    </source>
</evidence>
<evidence type="ECO:0000256" key="6">
    <source>
        <dbReference type="ARBA" id="ARBA00023136"/>
    </source>
</evidence>